<dbReference type="Proteomes" id="UP001627284">
    <property type="component" value="Unassembled WGS sequence"/>
</dbReference>
<keyword evidence="2" id="KW-1185">Reference proteome</keyword>
<comment type="caution">
    <text evidence="1">The sequence shown here is derived from an EMBL/GenBank/DDBJ whole genome shotgun (WGS) entry which is preliminary data.</text>
</comment>
<sequence length="121" mass="13695">MDPRKDVIQNGVNNHPSFVQDYLSNHVVGKGDSSSPKEEGERDYSDAMYKFLSQMLMEEDDLENKPCMFHDCMALQAKEKYLSDVLHGSENSYSPQFVIINPHESSSSLSNYSPDSIESPQ</sequence>
<accession>A0ABD2VN63</accession>
<reference evidence="1 2" key="1">
    <citation type="submission" date="2024-05" db="EMBL/GenBank/DDBJ databases">
        <title>De novo assembly of an allotetraploid wild potato.</title>
        <authorList>
            <person name="Hosaka A.J."/>
        </authorList>
    </citation>
    <scope>NUCLEOTIDE SEQUENCE [LARGE SCALE GENOMIC DNA]</scope>
    <source>
        <tissue evidence="1">Young leaves</tissue>
    </source>
</reference>
<dbReference type="EMBL" id="JBJKTR010000001">
    <property type="protein sequence ID" value="KAL3382417.1"/>
    <property type="molecule type" value="Genomic_DNA"/>
</dbReference>
<organism evidence="1 2">
    <name type="scientific">Solanum stoloniferum</name>
    <dbReference type="NCBI Taxonomy" id="62892"/>
    <lineage>
        <taxon>Eukaryota</taxon>
        <taxon>Viridiplantae</taxon>
        <taxon>Streptophyta</taxon>
        <taxon>Embryophyta</taxon>
        <taxon>Tracheophyta</taxon>
        <taxon>Spermatophyta</taxon>
        <taxon>Magnoliopsida</taxon>
        <taxon>eudicotyledons</taxon>
        <taxon>Gunneridae</taxon>
        <taxon>Pentapetalae</taxon>
        <taxon>asterids</taxon>
        <taxon>lamiids</taxon>
        <taxon>Solanales</taxon>
        <taxon>Solanaceae</taxon>
        <taxon>Solanoideae</taxon>
        <taxon>Solaneae</taxon>
        <taxon>Solanum</taxon>
    </lineage>
</organism>
<evidence type="ECO:0000313" key="1">
    <source>
        <dbReference type="EMBL" id="KAL3382414.1"/>
    </source>
</evidence>
<gene>
    <name evidence="1" type="ORF">AABB24_002119</name>
</gene>
<name>A0ABD2VN63_9SOLN</name>
<proteinExistence type="predicted"/>
<dbReference type="EMBL" id="JBJKTR010000001">
    <property type="protein sequence ID" value="KAL3382414.1"/>
    <property type="molecule type" value="Genomic_DNA"/>
</dbReference>
<dbReference type="AlphaFoldDB" id="A0ABD2VN63"/>
<evidence type="ECO:0000313" key="2">
    <source>
        <dbReference type="Proteomes" id="UP001627284"/>
    </source>
</evidence>
<protein>
    <submittedName>
        <fullName evidence="1">Uncharacterized protein</fullName>
    </submittedName>
</protein>